<evidence type="ECO:0000256" key="8">
    <source>
        <dbReference type="ARBA" id="ARBA00022842"/>
    </source>
</evidence>
<feature type="binding site" evidence="12">
    <location>
        <position position="218"/>
    </location>
    <ligand>
        <name>substrate</name>
    </ligand>
</feature>
<evidence type="ECO:0000256" key="7">
    <source>
        <dbReference type="ARBA" id="ARBA00022837"/>
    </source>
</evidence>
<protein>
    <recommendedName>
        <fullName evidence="4">fumarylacetoacetase</fullName>
        <ecNumber evidence="4">3.7.1.2</ecNumber>
    </recommendedName>
</protein>
<keyword evidence="6 16" id="KW-0378">Hydrolase</keyword>
<comment type="caution">
    <text evidence="16">The sequence shown here is derived from an EMBL/GenBank/DDBJ whole genome shotgun (WGS) entry which is preliminary data.</text>
</comment>
<feature type="domain" description="Fumarylacetoacetase-like C-terminal" evidence="14">
    <location>
        <begin position="105"/>
        <end position="380"/>
    </location>
</feature>
<dbReference type="GO" id="GO:0006572">
    <property type="term" value="P:L-tyrosine catabolic process"/>
    <property type="evidence" value="ECO:0007669"/>
    <property type="project" value="UniProtKB-KW"/>
</dbReference>
<organism evidence="16 17">
    <name type="scientific">Prauserella rugosa</name>
    <dbReference type="NCBI Taxonomy" id="43354"/>
    <lineage>
        <taxon>Bacteria</taxon>
        <taxon>Bacillati</taxon>
        <taxon>Actinomycetota</taxon>
        <taxon>Actinomycetes</taxon>
        <taxon>Pseudonocardiales</taxon>
        <taxon>Pseudonocardiaceae</taxon>
        <taxon>Prauserella</taxon>
    </lineage>
</organism>
<dbReference type="InterPro" id="IPR015377">
    <property type="entry name" value="Fumarylacetoacetase_N"/>
</dbReference>
<evidence type="ECO:0000256" key="10">
    <source>
        <dbReference type="ARBA" id="ARBA00023232"/>
    </source>
</evidence>
<comment type="cofactor">
    <cofactor evidence="2 13">
        <name>Mg(2+)</name>
        <dbReference type="ChEBI" id="CHEBI:18420"/>
    </cofactor>
</comment>
<dbReference type="AlphaFoldDB" id="A0A660C6A1"/>
<dbReference type="InterPro" id="IPR036462">
    <property type="entry name" value="Fumarylacetoacetase_N_sf"/>
</dbReference>
<dbReference type="EMBL" id="VLJV01000001">
    <property type="protein sequence ID" value="TWH19130.1"/>
    <property type="molecule type" value="Genomic_DNA"/>
</dbReference>
<gene>
    <name evidence="16" type="ORF">JD82_00953</name>
</gene>
<comment type="cofactor">
    <cofactor evidence="1 13">
        <name>Ca(2+)</name>
        <dbReference type="ChEBI" id="CHEBI:29108"/>
    </cofactor>
</comment>
<dbReference type="InterPro" id="IPR036663">
    <property type="entry name" value="Fumarylacetoacetase_C_sf"/>
</dbReference>
<feature type="binding site" evidence="13">
    <location>
        <position position="211"/>
    </location>
    <ligand>
        <name>Ca(2+)</name>
        <dbReference type="ChEBI" id="CHEBI:29108"/>
    </ligand>
</feature>
<dbReference type="OrthoDB" id="3766879at2"/>
<reference evidence="16 17" key="1">
    <citation type="submission" date="2019-07" db="EMBL/GenBank/DDBJ databases">
        <title>R&amp;d 2014.</title>
        <authorList>
            <person name="Klenk H.-P."/>
        </authorList>
    </citation>
    <scope>NUCLEOTIDE SEQUENCE [LARGE SCALE GENOMIC DNA]</scope>
    <source>
        <strain evidence="16 17">DSM 43194</strain>
    </source>
</reference>
<keyword evidence="7 13" id="KW-0106">Calcium</keyword>
<dbReference type="GO" id="GO:0004334">
    <property type="term" value="F:fumarylacetoacetase activity"/>
    <property type="evidence" value="ECO:0007669"/>
    <property type="project" value="UniProtKB-EC"/>
</dbReference>
<evidence type="ECO:0000259" key="14">
    <source>
        <dbReference type="Pfam" id="PF01557"/>
    </source>
</evidence>
<feature type="binding site" evidence="13">
    <location>
        <position position="235"/>
    </location>
    <ligand>
        <name>Mg(2+)</name>
        <dbReference type="ChEBI" id="CHEBI:18420"/>
    </ligand>
</feature>
<proteinExistence type="predicted"/>
<evidence type="ECO:0000256" key="6">
    <source>
        <dbReference type="ARBA" id="ARBA00022801"/>
    </source>
</evidence>
<dbReference type="NCBIfam" id="TIGR01266">
    <property type="entry name" value="fum_ac_acetase"/>
    <property type="match status" value="1"/>
</dbReference>
<feature type="active site" description="Proton acceptor" evidence="11">
    <location>
        <position position="113"/>
    </location>
</feature>
<dbReference type="SUPFAM" id="SSF56529">
    <property type="entry name" value="FAH"/>
    <property type="match status" value="1"/>
</dbReference>
<evidence type="ECO:0000256" key="12">
    <source>
        <dbReference type="PIRSR" id="PIRSR605959-2"/>
    </source>
</evidence>
<evidence type="ECO:0000256" key="11">
    <source>
        <dbReference type="PIRSR" id="PIRSR605959-1"/>
    </source>
</evidence>
<dbReference type="Pfam" id="PF01557">
    <property type="entry name" value="FAA_hydrolase"/>
    <property type="match status" value="1"/>
</dbReference>
<feature type="binding site" evidence="13">
    <location>
        <position position="179"/>
    </location>
    <ligand>
        <name>Ca(2+)</name>
        <dbReference type="ChEBI" id="CHEBI:29108"/>
    </ligand>
</feature>
<dbReference type="InterPro" id="IPR005959">
    <property type="entry name" value="Fumarylacetoacetase"/>
</dbReference>
<dbReference type="Proteomes" id="UP000317303">
    <property type="component" value="Unassembled WGS sequence"/>
</dbReference>
<accession>A0A660C6A1</accession>
<keyword evidence="5 13" id="KW-0479">Metal-binding</keyword>
<keyword evidence="17" id="KW-1185">Reference proteome</keyword>
<feature type="binding site" evidence="13">
    <location>
        <position position="177"/>
    </location>
    <ligand>
        <name>Ca(2+)</name>
        <dbReference type="ChEBI" id="CHEBI:29108"/>
    </ligand>
</feature>
<evidence type="ECO:0000256" key="4">
    <source>
        <dbReference type="ARBA" id="ARBA00012094"/>
    </source>
</evidence>
<dbReference type="EC" id="3.7.1.2" evidence="4"/>
<evidence type="ECO:0000256" key="9">
    <source>
        <dbReference type="ARBA" id="ARBA00022878"/>
    </source>
</evidence>
<evidence type="ECO:0000256" key="1">
    <source>
        <dbReference type="ARBA" id="ARBA00001913"/>
    </source>
</evidence>
<feature type="binding site" evidence="13">
    <location>
        <position position="106"/>
    </location>
    <ligand>
        <name>Ca(2+)</name>
        <dbReference type="ChEBI" id="CHEBI:29108"/>
    </ligand>
</feature>
<dbReference type="GO" id="GO:0006559">
    <property type="term" value="P:L-phenylalanine catabolic process"/>
    <property type="evidence" value="ECO:0007669"/>
    <property type="project" value="UniProtKB-UniPathway"/>
</dbReference>
<dbReference type="GO" id="GO:0046872">
    <property type="term" value="F:metal ion binding"/>
    <property type="evidence" value="ECO:0007669"/>
    <property type="project" value="UniProtKB-KW"/>
</dbReference>
<feature type="binding site" evidence="13">
    <location>
        <position position="231"/>
    </location>
    <ligand>
        <name>Mg(2+)</name>
        <dbReference type="ChEBI" id="CHEBI:18420"/>
    </ligand>
</feature>
<evidence type="ECO:0000256" key="2">
    <source>
        <dbReference type="ARBA" id="ARBA00001946"/>
    </source>
</evidence>
<feature type="binding site" evidence="12">
    <location>
        <position position="108"/>
    </location>
    <ligand>
        <name>substrate</name>
    </ligand>
</feature>
<dbReference type="UniPathway" id="UPA00139">
    <property type="reaction ID" value="UER00341"/>
</dbReference>
<dbReference type="PANTHER" id="PTHR43069">
    <property type="entry name" value="FUMARYLACETOACETASE"/>
    <property type="match status" value="1"/>
</dbReference>
<feature type="binding site" evidence="12">
    <location>
        <position position="122"/>
    </location>
    <ligand>
        <name>substrate</name>
    </ligand>
</feature>
<evidence type="ECO:0000256" key="13">
    <source>
        <dbReference type="PIRSR" id="PIRSR605959-3"/>
    </source>
</evidence>
<dbReference type="GO" id="GO:1902000">
    <property type="term" value="P:homogentisate catabolic process"/>
    <property type="evidence" value="ECO:0007669"/>
    <property type="project" value="TreeGrafter"/>
</dbReference>
<feature type="binding site" evidence="12">
    <location>
        <position position="222"/>
    </location>
    <ligand>
        <name>substrate</name>
    </ligand>
</feature>
<keyword evidence="10" id="KW-0585">Phenylalanine catabolism</keyword>
<dbReference type="Gene3D" id="2.30.30.230">
    <property type="entry name" value="Fumarylacetoacetase, N-terminal domain"/>
    <property type="match status" value="1"/>
</dbReference>
<dbReference type="Gene3D" id="3.90.850.10">
    <property type="entry name" value="Fumarylacetoacetase-like, C-terminal domain"/>
    <property type="match status" value="1"/>
</dbReference>
<dbReference type="InterPro" id="IPR011234">
    <property type="entry name" value="Fumarylacetoacetase-like_C"/>
</dbReference>
<feature type="binding site" evidence="13">
    <location>
        <position position="211"/>
    </location>
    <ligand>
        <name>Mg(2+)</name>
        <dbReference type="ChEBI" id="CHEBI:18420"/>
    </ligand>
</feature>
<evidence type="ECO:0000256" key="3">
    <source>
        <dbReference type="ARBA" id="ARBA00004782"/>
    </source>
</evidence>
<keyword evidence="8 13" id="KW-0460">Magnesium</keyword>
<dbReference type="SUPFAM" id="SSF63433">
    <property type="entry name" value="Fumarylacetoacetate hydrolase, FAH, N-terminal domain"/>
    <property type="match status" value="1"/>
</dbReference>
<evidence type="ECO:0000259" key="15">
    <source>
        <dbReference type="Pfam" id="PF09298"/>
    </source>
</evidence>
<name>A0A660C6A1_9PSEU</name>
<dbReference type="PANTHER" id="PTHR43069:SF2">
    <property type="entry name" value="FUMARYLACETOACETASE"/>
    <property type="match status" value="1"/>
</dbReference>
<feature type="domain" description="Fumarylacetoacetase N-terminal" evidence="15">
    <location>
        <begin position="16"/>
        <end position="96"/>
    </location>
</feature>
<dbReference type="Pfam" id="PF09298">
    <property type="entry name" value="FAA_hydrolase_N"/>
    <property type="match status" value="1"/>
</dbReference>
<evidence type="ECO:0000313" key="16">
    <source>
        <dbReference type="EMBL" id="TWH19130.1"/>
    </source>
</evidence>
<dbReference type="RefSeq" id="WP_030532581.1">
    <property type="nucleotide sequence ID" value="NZ_JOIJ01000009.1"/>
</dbReference>
<evidence type="ECO:0000256" key="5">
    <source>
        <dbReference type="ARBA" id="ARBA00022723"/>
    </source>
</evidence>
<evidence type="ECO:0000313" key="17">
    <source>
        <dbReference type="Proteomes" id="UP000317303"/>
    </source>
</evidence>
<keyword evidence="9" id="KW-0828">Tyrosine catabolism</keyword>
<sequence>MTTITVPDGSPFGLDNLPYGVFSTPAGGRRVGVRVGESVVDLAQTLGYDVFARPSLNPFMAQGRARWDEVRGRVAELVAGDVPASAVHALPSVTLHRPFEVADYVDFYASEHHASNVGRILRPDAEPLLPNWKHLPVGYHGRSSTVVVSGTEITRPCGQRRSDDGPVFGPSTRLDIEAELGFVVGTGSPMGSRVSTDEFAEHVFGAVLVNDWSARDIQAWEYQPLGPNLGKSFATSVSAWVVPLQALEAARVPGPVQDPEVLPYLKETQDWGLDIDLEIRWNGHVVSRPGYRQMYWSPAQMLAHMTVNGAAASTGDLYASGTVSGPGPDERGALIEVTWGGRHPVDVGGRPSTFLEDGDEVVIGATAPGASGGRIGFGEVAGRIAPAVEPGP</sequence>
<dbReference type="FunFam" id="3.90.850.10:FF:000011">
    <property type="entry name" value="Fumarylacetoacetase"/>
    <property type="match status" value="1"/>
</dbReference>
<feature type="binding site" evidence="12">
    <location>
        <position position="322"/>
    </location>
    <ligand>
        <name>substrate</name>
    </ligand>
</feature>
<comment type="pathway">
    <text evidence="3">Amino-acid degradation; L-phenylalanine degradation; acetoacetate and fumarate from L-phenylalanine: step 6/6.</text>
</comment>